<comment type="caution">
    <text evidence="1">The sequence shown here is derived from an EMBL/GenBank/DDBJ whole genome shotgun (WGS) entry which is preliminary data.</text>
</comment>
<organism evidence="1 2">
    <name type="scientific">Vreelandella sulfidaeris</name>
    <dbReference type="NCBI Taxonomy" id="115553"/>
    <lineage>
        <taxon>Bacteria</taxon>
        <taxon>Pseudomonadati</taxon>
        <taxon>Pseudomonadota</taxon>
        <taxon>Gammaproteobacteria</taxon>
        <taxon>Oceanospirillales</taxon>
        <taxon>Halomonadaceae</taxon>
        <taxon>Vreelandella</taxon>
    </lineage>
</organism>
<name>A0A365TPH2_9GAMM</name>
<dbReference type="RefSeq" id="WP_113269458.1">
    <property type="nucleotide sequence ID" value="NZ_QNTU01000004.1"/>
</dbReference>
<keyword evidence="2" id="KW-1185">Reference proteome</keyword>
<dbReference type="AlphaFoldDB" id="A0A365TPH2"/>
<dbReference type="CDD" id="cd06223">
    <property type="entry name" value="PRTases_typeI"/>
    <property type="match status" value="1"/>
</dbReference>
<gene>
    <name evidence="1" type="ORF">DQ400_08995</name>
</gene>
<reference evidence="2" key="1">
    <citation type="submission" date="2018-06" db="EMBL/GenBank/DDBJ databases">
        <title>Whole genome sequencing of four bacterial strains from South Shetland trench revealing bio-synthetic gene clusters.</title>
        <authorList>
            <person name="Abdel-Mageed W.M."/>
            <person name="Lehri B."/>
            <person name="Jarmusch S."/>
            <person name="Miranda K."/>
            <person name="Goodfellow M."/>
            <person name="Jaspars M."/>
            <person name="Karlyshev A.V."/>
        </authorList>
    </citation>
    <scope>NUCLEOTIDE SEQUENCE [LARGE SCALE GENOMIC DNA]</scope>
    <source>
        <strain evidence="2">SST4</strain>
    </source>
</reference>
<protein>
    <submittedName>
        <fullName evidence="1">Conjugal transfer protein TraN</fullName>
    </submittedName>
</protein>
<evidence type="ECO:0000313" key="2">
    <source>
        <dbReference type="Proteomes" id="UP000252204"/>
    </source>
</evidence>
<dbReference type="Proteomes" id="UP000252204">
    <property type="component" value="Unassembled WGS sequence"/>
</dbReference>
<dbReference type="OrthoDB" id="7596655at2"/>
<accession>A0A365TPH2</accession>
<sequence length="241" mass="26962">MDRIYSFPASAKHFHLYRHDSELKKHPAYRAAKQGDNESAFELVWDLASHFLINLKGEFNEDTVYVSPFAKEASGDNAIPPLLASACASFMGGQAENDIVQLERVFHTGADPMERMSLRPSFEGEVVSGQTYVLVDDVTNLGGTLAELANYILINGGRVEGTIVLCNAGRSHDFVPSKKTSRLLKERFGNEIKEIFGIRTEALTTNEANYLIGFRTTDEIRNRLFKAKKETTKRLRSKGIQ</sequence>
<dbReference type="EMBL" id="QNTU01000004">
    <property type="protein sequence ID" value="RBI67810.1"/>
    <property type="molecule type" value="Genomic_DNA"/>
</dbReference>
<dbReference type="InterPro" id="IPR029057">
    <property type="entry name" value="PRTase-like"/>
</dbReference>
<dbReference type="InterPro" id="IPR000836">
    <property type="entry name" value="PRTase_dom"/>
</dbReference>
<dbReference type="SUPFAM" id="SSF53271">
    <property type="entry name" value="PRTase-like"/>
    <property type="match status" value="1"/>
</dbReference>
<proteinExistence type="predicted"/>
<evidence type="ECO:0000313" key="1">
    <source>
        <dbReference type="EMBL" id="RBI67810.1"/>
    </source>
</evidence>
<dbReference type="Gene3D" id="3.40.50.2020">
    <property type="match status" value="1"/>
</dbReference>